<gene>
    <name evidence="3" type="ORF">GCG54_00015264</name>
</gene>
<feature type="transmembrane region" description="Helical" evidence="2">
    <location>
        <begin position="188"/>
        <end position="206"/>
    </location>
</feature>
<evidence type="ECO:0000256" key="1">
    <source>
        <dbReference type="SAM" id="MobiDB-lite"/>
    </source>
</evidence>
<sequence length="319" mass="34996">MLTEVSKFTLNTTWNRTSQESSGNMIPRSEKPQSNPSQKVSNPISPLNAVPYRFFSPFGAFTYFPAIEYMSEDLKVSLQLMNLTVTAFFGLSIWFILVIYAGSCIGLALQESHPLLLIFRMLQSAGSSAHGFSPDSRSGTIALGSIVVADLAPPHDRSHYIGAMQTGSKSWTRSRGRSRRESRLAPDLLGPSYIGVFFLITSILFFRETYRNIVGTGRTPAAGMNEPLMAIGVPNMDSRVVSEGSLPEGRRWQRVSKVFQMSSNQILQISMTLIVDIHPTQAGLASVSVNLTRCTAAAVGVVALPSSRSTWNWVDVHNT</sequence>
<dbReference type="GeneID" id="69022369"/>
<dbReference type="EMBL" id="WVTB01000099">
    <property type="protein sequence ID" value="KAF3798285.1"/>
    <property type="molecule type" value="Genomic_DNA"/>
</dbReference>
<keyword evidence="2" id="KW-1133">Transmembrane helix</keyword>
<dbReference type="Proteomes" id="UP000613401">
    <property type="component" value="Unassembled WGS sequence"/>
</dbReference>
<evidence type="ECO:0000313" key="3">
    <source>
        <dbReference type="EMBL" id="KAF3798285.1"/>
    </source>
</evidence>
<name>A0A8H4C6E7_COLGL</name>
<evidence type="ECO:0000313" key="4">
    <source>
        <dbReference type="Proteomes" id="UP000613401"/>
    </source>
</evidence>
<evidence type="ECO:0000256" key="2">
    <source>
        <dbReference type="SAM" id="Phobius"/>
    </source>
</evidence>
<dbReference type="SUPFAM" id="SSF103473">
    <property type="entry name" value="MFS general substrate transporter"/>
    <property type="match status" value="1"/>
</dbReference>
<reference evidence="3" key="2">
    <citation type="submission" date="2020-03" db="EMBL/GenBank/DDBJ databases">
        <authorList>
            <person name="Fu F.-F."/>
            <person name="Chen J."/>
        </authorList>
    </citation>
    <scope>NUCLEOTIDE SEQUENCE</scope>
    <source>
        <strain evidence="3">Lc1</strain>
    </source>
</reference>
<dbReference type="InterPro" id="IPR036259">
    <property type="entry name" value="MFS_trans_sf"/>
</dbReference>
<comment type="caution">
    <text evidence="3">The sequence shown here is derived from an EMBL/GenBank/DDBJ whole genome shotgun (WGS) entry which is preliminary data.</text>
</comment>
<feature type="region of interest" description="Disordered" evidence="1">
    <location>
        <begin position="17"/>
        <end position="42"/>
    </location>
</feature>
<feature type="transmembrane region" description="Helical" evidence="2">
    <location>
        <begin position="80"/>
        <end position="109"/>
    </location>
</feature>
<accession>A0A8H4C6E7</accession>
<feature type="compositionally biased region" description="Polar residues" evidence="1">
    <location>
        <begin position="32"/>
        <end position="42"/>
    </location>
</feature>
<organism evidence="3 4">
    <name type="scientific">Colletotrichum gloeosporioides</name>
    <name type="common">Anthracnose fungus</name>
    <name type="synonym">Glomerella cingulata</name>
    <dbReference type="NCBI Taxonomy" id="474922"/>
    <lineage>
        <taxon>Eukaryota</taxon>
        <taxon>Fungi</taxon>
        <taxon>Dikarya</taxon>
        <taxon>Ascomycota</taxon>
        <taxon>Pezizomycotina</taxon>
        <taxon>Sordariomycetes</taxon>
        <taxon>Hypocreomycetidae</taxon>
        <taxon>Glomerellales</taxon>
        <taxon>Glomerellaceae</taxon>
        <taxon>Colletotrichum</taxon>
        <taxon>Colletotrichum gloeosporioides species complex</taxon>
    </lineage>
</organism>
<protein>
    <recommendedName>
        <fullName evidence="5">Major facilitator superfamily transporter</fullName>
    </recommendedName>
</protein>
<dbReference type="Gene3D" id="1.20.1250.20">
    <property type="entry name" value="MFS general substrate transporter like domains"/>
    <property type="match status" value="1"/>
</dbReference>
<keyword evidence="2" id="KW-0812">Transmembrane</keyword>
<dbReference type="RefSeq" id="XP_045257445.1">
    <property type="nucleotide sequence ID" value="XM_045415076.1"/>
</dbReference>
<reference evidence="3" key="1">
    <citation type="journal article" date="2020" name="Phytopathology">
        <title>Genome sequence and comparative analysis of Colletotrichum gloeosporioides isolated from Liriodendron leaves.</title>
        <authorList>
            <person name="Fu F.F."/>
            <person name="Hao Z."/>
            <person name="Wang P."/>
            <person name="Lu Y."/>
            <person name="Xue L.J."/>
            <person name="Wei G."/>
            <person name="Tian Y."/>
            <person name="Baishi H."/>
            <person name="Xu H."/>
            <person name="Shi J."/>
            <person name="Cheng T."/>
            <person name="Wang G."/>
            <person name="Yi Y."/>
            <person name="Chen J."/>
        </authorList>
    </citation>
    <scope>NUCLEOTIDE SEQUENCE</scope>
    <source>
        <strain evidence="3">Lc1</strain>
    </source>
</reference>
<proteinExistence type="predicted"/>
<keyword evidence="4" id="KW-1185">Reference proteome</keyword>
<evidence type="ECO:0008006" key="5">
    <source>
        <dbReference type="Google" id="ProtNLM"/>
    </source>
</evidence>
<dbReference type="AlphaFoldDB" id="A0A8H4C6E7"/>
<keyword evidence="2" id="KW-0472">Membrane</keyword>